<evidence type="ECO:0000313" key="2">
    <source>
        <dbReference type="EMBL" id="KAG8173482.1"/>
    </source>
</evidence>
<dbReference type="EMBL" id="JAFNEN010001713">
    <property type="protein sequence ID" value="KAG8173482.1"/>
    <property type="molecule type" value="Genomic_DNA"/>
</dbReference>
<comment type="caution">
    <text evidence="2">The sequence shown here is derived from an EMBL/GenBank/DDBJ whole genome shotgun (WGS) entry which is preliminary data.</text>
</comment>
<reference evidence="2 3" key="1">
    <citation type="journal article" date="2022" name="Nat. Ecol. Evol.">
        <title>A masculinizing supergene underlies an exaggerated male reproductive morph in a spider.</title>
        <authorList>
            <person name="Hendrickx F."/>
            <person name="De Corte Z."/>
            <person name="Sonet G."/>
            <person name="Van Belleghem S.M."/>
            <person name="Kostlbacher S."/>
            <person name="Vangestel C."/>
        </authorList>
    </citation>
    <scope>NUCLEOTIDE SEQUENCE [LARGE SCALE GENOMIC DNA]</scope>
    <source>
        <strain evidence="2">W744_W776</strain>
    </source>
</reference>
<evidence type="ECO:0000313" key="3">
    <source>
        <dbReference type="Proteomes" id="UP000827092"/>
    </source>
</evidence>
<dbReference type="AlphaFoldDB" id="A0AAV6TNU3"/>
<feature type="compositionally biased region" description="Basic and acidic residues" evidence="1">
    <location>
        <begin position="17"/>
        <end position="27"/>
    </location>
</feature>
<dbReference type="Proteomes" id="UP000827092">
    <property type="component" value="Unassembled WGS sequence"/>
</dbReference>
<organism evidence="2 3">
    <name type="scientific">Oedothorax gibbosus</name>
    <dbReference type="NCBI Taxonomy" id="931172"/>
    <lineage>
        <taxon>Eukaryota</taxon>
        <taxon>Metazoa</taxon>
        <taxon>Ecdysozoa</taxon>
        <taxon>Arthropoda</taxon>
        <taxon>Chelicerata</taxon>
        <taxon>Arachnida</taxon>
        <taxon>Araneae</taxon>
        <taxon>Araneomorphae</taxon>
        <taxon>Entelegynae</taxon>
        <taxon>Araneoidea</taxon>
        <taxon>Linyphiidae</taxon>
        <taxon>Erigoninae</taxon>
        <taxon>Oedothorax</taxon>
    </lineage>
</organism>
<feature type="compositionally biased region" description="Pro residues" evidence="1">
    <location>
        <begin position="30"/>
        <end position="49"/>
    </location>
</feature>
<protein>
    <submittedName>
        <fullName evidence="2">Uncharacterized protein</fullName>
    </submittedName>
</protein>
<name>A0AAV6TNU3_9ARAC</name>
<evidence type="ECO:0000256" key="1">
    <source>
        <dbReference type="SAM" id="MobiDB-lite"/>
    </source>
</evidence>
<sequence>MIQFSFRELALALRLQTDRELGQDPQRRPCSPPVACPCPPPAPPSLPSPPHEEREGGGRPREEQVRIPARSPGEGTRTERAGEASGGRTLPCGRPDVLDPPPPSDHQMAFMPDTVARRGGGWSRNREAVPQWGS</sequence>
<proteinExistence type="predicted"/>
<feature type="compositionally biased region" description="Basic and acidic residues" evidence="1">
    <location>
        <begin position="50"/>
        <end position="65"/>
    </location>
</feature>
<gene>
    <name evidence="2" type="ORF">JTE90_012964</name>
</gene>
<feature type="non-terminal residue" evidence="2">
    <location>
        <position position="134"/>
    </location>
</feature>
<feature type="region of interest" description="Disordered" evidence="1">
    <location>
        <begin position="17"/>
        <end position="110"/>
    </location>
</feature>
<accession>A0AAV6TNU3</accession>
<keyword evidence="3" id="KW-1185">Reference proteome</keyword>